<dbReference type="AlphaFoldDB" id="A0A6V8LPV9"/>
<protein>
    <submittedName>
        <fullName evidence="1">Uncharacterized protein</fullName>
    </submittedName>
</protein>
<reference evidence="1 2" key="2">
    <citation type="submission" date="2020-05" db="EMBL/GenBank/DDBJ databases">
        <title>Draft genome sequence of Desulfovibrio sp. strainFSS-1.</title>
        <authorList>
            <person name="Shimoshige H."/>
            <person name="Kobayashi H."/>
            <person name="Maekawa T."/>
        </authorList>
    </citation>
    <scope>NUCLEOTIDE SEQUENCE [LARGE SCALE GENOMIC DNA]</scope>
    <source>
        <strain evidence="1 2">SIID29052-01</strain>
    </source>
</reference>
<dbReference type="Proteomes" id="UP000494245">
    <property type="component" value="Unassembled WGS sequence"/>
</dbReference>
<comment type="caution">
    <text evidence="1">The sequence shown here is derived from an EMBL/GenBank/DDBJ whole genome shotgun (WGS) entry which is preliminary data.</text>
</comment>
<gene>
    <name evidence="1" type="ORF">NNJEOMEG_00203</name>
</gene>
<name>A0A6V8LPV9_9BACT</name>
<keyword evidence="2" id="KW-1185">Reference proteome</keyword>
<accession>A0A6V8LPV9</accession>
<dbReference type="RefSeq" id="WP_173080436.1">
    <property type="nucleotide sequence ID" value="NZ_BLTE01000001.1"/>
</dbReference>
<evidence type="ECO:0000313" key="2">
    <source>
        <dbReference type="Proteomes" id="UP000494245"/>
    </source>
</evidence>
<reference evidence="1 2" key="1">
    <citation type="submission" date="2020-04" db="EMBL/GenBank/DDBJ databases">
        <authorList>
            <consortium name="Desulfovibrio sp. FSS-1 genome sequencing consortium"/>
            <person name="Shimoshige H."/>
            <person name="Kobayashi H."/>
            <person name="Maekawa T."/>
        </authorList>
    </citation>
    <scope>NUCLEOTIDE SEQUENCE [LARGE SCALE GENOMIC DNA]</scope>
    <source>
        <strain evidence="1 2">SIID29052-01</strain>
    </source>
</reference>
<dbReference type="EMBL" id="BLTE01000001">
    <property type="protein sequence ID" value="GFK92378.1"/>
    <property type="molecule type" value="Genomic_DNA"/>
</dbReference>
<sequence>MSPVWSVSSAKGRISFGSRSREMITARGCNEPFKGSFWCPGRKWFSKEPCPFSSKAECDNYRRMCGAI</sequence>
<evidence type="ECO:0000313" key="1">
    <source>
        <dbReference type="EMBL" id="GFK92378.1"/>
    </source>
</evidence>
<organism evidence="1 2">
    <name type="scientific">Fundidesulfovibrio magnetotacticus</name>
    <dbReference type="NCBI Taxonomy" id="2730080"/>
    <lineage>
        <taxon>Bacteria</taxon>
        <taxon>Pseudomonadati</taxon>
        <taxon>Thermodesulfobacteriota</taxon>
        <taxon>Desulfovibrionia</taxon>
        <taxon>Desulfovibrionales</taxon>
        <taxon>Desulfovibrionaceae</taxon>
        <taxon>Fundidesulfovibrio</taxon>
    </lineage>
</organism>
<proteinExistence type="predicted"/>